<evidence type="ECO:0000313" key="2">
    <source>
        <dbReference type="Proteomes" id="UP000594014"/>
    </source>
</evidence>
<gene>
    <name evidence="1" type="ORF">FRZ06_11430</name>
</gene>
<dbReference type="Proteomes" id="UP000594014">
    <property type="component" value="Chromosome"/>
</dbReference>
<accession>A0ACD1AC75</accession>
<sequence>MNRLEIVDNSNGTITMKIHNKDIHFITIQENIPFEDPTTIEERQAIQWYLRKFLTFPFGAEIEKAKEIELKLKELGTRIFHIIFNENISARNSLRLYNNLVEMGIHNLEIILVSNDLKFLNIPWELIYDPHRKLFLALEVKCFYRQQRLKKSAHAKFTKKKKIDILIIISRPYGVNDIPFSIIVKPILEAFDSYRDFINIDVLRPPTLSTLEDKLLNKSYDLIHFDGHGLFVTEKHDELIIQGATAGLGHLIFEDEDGGEQLISARGLGDIIEKYNVPVFILNACESATGDDKLTSSSIANQLLECGVNSVIAMSGLAHKTMTVLFMGALYSNIAKGKTIADSFAISRRRLYEHRRRESLTGILDISDWMIPTLFQQDSDFNAWNKEHNPLTNKNIRESFYTKLHLETKDLVGRDLDIIKIERAILDSDKPWILLKGAWGTGKTELAKWFSNWFFITSGCSDGVYYTSFTNADSFTSQVIDSLKIFNNNYLSSQDQLNNILAVLREKSCLLIWDNLEIIEAYSKTNDNVEIKNDMNKLSSFLKMLKGGRTRVILISRKTERWLEVAYQEINVKSLEHDYTLELAEKNFNHFGKSFSHYKYDYDLYNFFYLLNGHPYSIPIILKQLDNKSPEQLVLALRGIEEVCLDNIEEILLGLFNTLDTEVQEMLMFLGFHSTSINSFFVEEFIRKSDAVDSVDTLYYSVYGKLPSRQQTDGFLKEGERIGFIEKKINYAETTYYSLSPFIPAFLRKQFFIKKGQDNIINLKKYFIEFHFELCSAVNYKLHIHDADWYVLMLGEINNTISALYFAIDSEQWTEAQQLTQAIIKVFTYSGVYSIKILFLKSMLAKLDEISDKRKNKFWVFISAAIAEHYTNGSQSVELDHAEVIYDILLGLPLEEYELQERDISVFYLQKSIIQFRRRNLDDAKINVEKSLQIREKLESKEDIAYCYNQLAMILKEQNDYGNALSYLTKVIDLNKDADFDKKLLLAAFINCGNIELTNEIYYRAEDYFFKALSLVKDHNLTMPDEIGLIYNSLGMIYEEKELFSEAEKLYKEAIKVLDVKKGLKHNALSVYHNLGKLYEKMKLYDDSERWLLKCIEVKEELGWSYEAASTYHELGITMTSKREFDKASIYFEKALQLYENDEIAKADTYFRYAILRVYEKKMDLAMSSLLEALKIAEKANLTIKDAIISLLKLIE</sequence>
<name>A0ACD1AC75_9FIRM</name>
<dbReference type="EMBL" id="CP042469">
    <property type="protein sequence ID" value="QOX63899.1"/>
    <property type="molecule type" value="Genomic_DNA"/>
</dbReference>
<protein>
    <submittedName>
        <fullName evidence="1">Tetratricopeptide repeat protein</fullName>
    </submittedName>
</protein>
<proteinExistence type="predicted"/>
<reference evidence="1" key="1">
    <citation type="submission" date="2019-08" db="EMBL/GenBank/DDBJ databases">
        <title>Genome sequence of Clostridiales bacterium MT110.</title>
        <authorList>
            <person name="Cao J."/>
        </authorList>
    </citation>
    <scope>NUCLEOTIDE SEQUENCE</scope>
    <source>
        <strain evidence="1">MT110</strain>
    </source>
</reference>
<organism evidence="1 2">
    <name type="scientific">Anoxybacterium hadale</name>
    <dbReference type="NCBI Taxonomy" id="3408580"/>
    <lineage>
        <taxon>Bacteria</taxon>
        <taxon>Bacillati</taxon>
        <taxon>Bacillota</taxon>
        <taxon>Clostridia</taxon>
        <taxon>Peptostreptococcales</taxon>
        <taxon>Anaerovoracaceae</taxon>
        <taxon>Anoxybacterium</taxon>
    </lineage>
</organism>
<evidence type="ECO:0000313" key="1">
    <source>
        <dbReference type="EMBL" id="QOX63899.1"/>
    </source>
</evidence>
<keyword evidence="2" id="KW-1185">Reference proteome</keyword>